<feature type="compositionally biased region" description="Low complexity" evidence="8">
    <location>
        <begin position="1089"/>
        <end position="1118"/>
    </location>
</feature>
<keyword evidence="3" id="KW-0758">Storage protein</keyword>
<dbReference type="FunFam" id="2.30.230.10:FF:000002">
    <property type="entry name" value="Vitellogenin 7"/>
    <property type="match status" value="1"/>
</dbReference>
<feature type="compositionally biased region" description="Basic and acidic residues" evidence="8">
    <location>
        <begin position="1239"/>
        <end position="1249"/>
    </location>
</feature>
<feature type="disulfide bond" evidence="7">
    <location>
        <begin position="197"/>
        <end position="200"/>
    </location>
</feature>
<feature type="region of interest" description="Disordered" evidence="8">
    <location>
        <begin position="1140"/>
        <end position="1254"/>
    </location>
</feature>
<dbReference type="Ensembl" id="ENSAPLT00020021461.1">
    <property type="protein sequence ID" value="ENSAPLP00020019857.1"/>
    <property type="gene ID" value="ENSAPLG00020014031.1"/>
</dbReference>
<evidence type="ECO:0000256" key="9">
    <source>
        <dbReference type="SAM" id="SignalP"/>
    </source>
</evidence>
<dbReference type="InterPro" id="IPR050733">
    <property type="entry name" value="Vitellogenin/Apolipophorin"/>
</dbReference>
<dbReference type="InterPro" id="IPR015816">
    <property type="entry name" value="Vitellinogen_b-sht_N"/>
</dbReference>
<dbReference type="FunFam" id="2.20.50.20:FF:000005">
    <property type="entry name" value="Vitellogenin 3"/>
    <property type="match status" value="1"/>
</dbReference>
<feature type="chain" id="PRO_5034804977" description="Phosvitin" evidence="9">
    <location>
        <begin position="16"/>
        <end position="1805"/>
    </location>
</feature>
<feature type="compositionally biased region" description="Basic and acidic residues" evidence="8">
    <location>
        <begin position="1199"/>
        <end position="1209"/>
    </location>
</feature>
<keyword evidence="4 7" id="KW-1015">Disulfide bond</keyword>
<comment type="function">
    <text evidence="6">Phosvitin is believed to be of importance in sequestering calcium, iron and other cations for the developing embryo.</text>
</comment>
<evidence type="ECO:0000259" key="11">
    <source>
        <dbReference type="PROSITE" id="PS51233"/>
    </source>
</evidence>
<dbReference type="PANTHER" id="PTHR23345:SF15">
    <property type="entry name" value="VITELLOGENIN 1-RELATED"/>
    <property type="match status" value="1"/>
</dbReference>
<dbReference type="SMART" id="SM01170">
    <property type="entry name" value="DUF1944"/>
    <property type="match status" value="1"/>
</dbReference>
<feature type="domain" description="Vitellogenin" evidence="10">
    <location>
        <begin position="17"/>
        <end position="656"/>
    </location>
</feature>
<evidence type="ECO:0000256" key="6">
    <source>
        <dbReference type="ARBA" id="ARBA00056783"/>
    </source>
</evidence>
<dbReference type="GO" id="GO:0005319">
    <property type="term" value="F:lipid transporter activity"/>
    <property type="evidence" value="ECO:0007669"/>
    <property type="project" value="InterPro"/>
</dbReference>
<dbReference type="Pfam" id="PF01347">
    <property type="entry name" value="Vitellogenin_N"/>
    <property type="match status" value="1"/>
</dbReference>
<comment type="caution">
    <text evidence="7">Lacks conserved residue(s) required for the propagation of feature annotation.</text>
</comment>
<evidence type="ECO:0000256" key="5">
    <source>
        <dbReference type="ARBA" id="ARBA00023180"/>
    </source>
</evidence>
<feature type="region of interest" description="Disordered" evidence="8">
    <location>
        <begin position="940"/>
        <end position="970"/>
    </location>
</feature>
<dbReference type="SUPFAM" id="SSF48431">
    <property type="entry name" value="Lipovitellin-phosvitin complex, superhelical domain"/>
    <property type="match status" value="1"/>
</dbReference>
<dbReference type="GO" id="GO:0032355">
    <property type="term" value="P:response to estradiol"/>
    <property type="evidence" value="ECO:0007669"/>
    <property type="project" value="TreeGrafter"/>
</dbReference>
<dbReference type="FunFam" id="1.25.10.20:FF:000002">
    <property type="entry name" value="Vitellogenin 7"/>
    <property type="match status" value="1"/>
</dbReference>
<evidence type="ECO:0000256" key="7">
    <source>
        <dbReference type="PROSITE-ProRule" id="PRU00557"/>
    </source>
</evidence>
<dbReference type="SMART" id="SM00216">
    <property type="entry name" value="VWD"/>
    <property type="match status" value="1"/>
</dbReference>
<keyword evidence="5" id="KW-0325">Glycoprotein</keyword>
<reference evidence="12" key="3">
    <citation type="submission" date="2025-09" db="UniProtKB">
        <authorList>
            <consortium name="Ensembl"/>
        </authorList>
    </citation>
    <scope>IDENTIFICATION</scope>
</reference>
<keyword evidence="2 9" id="KW-0732">Signal</keyword>
<feature type="disulfide bond" evidence="7">
    <location>
        <begin position="155"/>
        <end position="181"/>
    </location>
</feature>
<dbReference type="InterPro" id="IPR001846">
    <property type="entry name" value="VWF_type-D"/>
</dbReference>
<feature type="compositionally biased region" description="Low complexity" evidence="8">
    <location>
        <begin position="1213"/>
        <end position="1235"/>
    </location>
</feature>
<evidence type="ECO:0000256" key="3">
    <source>
        <dbReference type="ARBA" id="ARBA00022761"/>
    </source>
</evidence>
<dbReference type="InterPro" id="IPR015819">
    <property type="entry name" value="Lipid_transp_b-sht_shell"/>
</dbReference>
<dbReference type="Gene3D" id="2.20.80.10">
    <property type="entry name" value="Lipovitellin-phosvitin complex, chain A, domain 4"/>
    <property type="match status" value="1"/>
</dbReference>
<dbReference type="Gene3D" id="2.30.230.10">
    <property type="entry name" value="Lipovitellin, beta-sheet shell regions, chain A"/>
    <property type="match status" value="1"/>
</dbReference>
<dbReference type="Gene3D" id="1.25.10.20">
    <property type="entry name" value="Vitellinogen, superhelical"/>
    <property type="match status" value="1"/>
</dbReference>
<dbReference type="GO" id="GO:0045735">
    <property type="term" value="F:nutrient reservoir activity"/>
    <property type="evidence" value="ECO:0007669"/>
    <property type="project" value="UniProtKB-KW"/>
</dbReference>
<dbReference type="SUPFAM" id="SSF56968">
    <property type="entry name" value="Lipovitellin-phosvitin complex, beta-sheet shell regions"/>
    <property type="match status" value="3"/>
</dbReference>
<dbReference type="InterPro" id="IPR015817">
    <property type="entry name" value="Vitellinogen_open_b-sht_sub1"/>
</dbReference>
<evidence type="ECO:0000256" key="1">
    <source>
        <dbReference type="ARBA" id="ARBA00022553"/>
    </source>
</evidence>
<dbReference type="Pfam" id="PF09175">
    <property type="entry name" value="Vit_b-sht_shell"/>
    <property type="match status" value="1"/>
</dbReference>
<dbReference type="InterPro" id="IPR001747">
    <property type="entry name" value="Vitellogenin_N"/>
</dbReference>
<feature type="domain" description="VWFD" evidence="11">
    <location>
        <begin position="1533"/>
        <end position="1711"/>
    </location>
</feature>
<evidence type="ECO:0000256" key="8">
    <source>
        <dbReference type="SAM" id="MobiDB-lite"/>
    </source>
</evidence>
<evidence type="ECO:0008006" key="14">
    <source>
        <dbReference type="Google" id="ProtNLM"/>
    </source>
</evidence>
<feature type="region of interest" description="Disordered" evidence="8">
    <location>
        <begin position="1079"/>
        <end position="1125"/>
    </location>
</feature>
<dbReference type="Pfam" id="PF09172">
    <property type="entry name" value="Vit_open_b-sht"/>
    <property type="match status" value="1"/>
</dbReference>
<dbReference type="PANTHER" id="PTHR23345">
    <property type="entry name" value="VITELLOGENIN-RELATED"/>
    <property type="match status" value="1"/>
</dbReference>
<evidence type="ECO:0000313" key="12">
    <source>
        <dbReference type="Ensembl" id="ENSAPLP00020019857.1"/>
    </source>
</evidence>
<evidence type="ECO:0000259" key="10">
    <source>
        <dbReference type="PROSITE" id="PS51211"/>
    </source>
</evidence>
<dbReference type="Pfam" id="PF00094">
    <property type="entry name" value="VWD"/>
    <property type="match status" value="1"/>
</dbReference>
<dbReference type="InterPro" id="IPR015255">
    <property type="entry name" value="Vitellinogen_open_b-sht"/>
</dbReference>
<dbReference type="InterPro" id="IPR015258">
    <property type="entry name" value="Vitellinogen_b-sht_shell"/>
</dbReference>
<proteinExistence type="predicted"/>
<dbReference type="GO" id="GO:0071391">
    <property type="term" value="P:cellular response to estrogen stimulus"/>
    <property type="evidence" value="ECO:0007669"/>
    <property type="project" value="TreeGrafter"/>
</dbReference>
<reference evidence="12" key="2">
    <citation type="submission" date="2025-08" db="UniProtKB">
        <authorList>
            <consortium name="Ensembl"/>
        </authorList>
    </citation>
    <scope>IDENTIFICATION</scope>
</reference>
<organism evidence="12 13">
    <name type="scientific">Anas platyrhynchos</name>
    <name type="common">Mallard</name>
    <name type="synonym">Anas boschas</name>
    <dbReference type="NCBI Taxonomy" id="8839"/>
    <lineage>
        <taxon>Eukaryota</taxon>
        <taxon>Metazoa</taxon>
        <taxon>Chordata</taxon>
        <taxon>Craniata</taxon>
        <taxon>Vertebrata</taxon>
        <taxon>Euteleostomi</taxon>
        <taxon>Archelosauria</taxon>
        <taxon>Archosauria</taxon>
        <taxon>Dinosauria</taxon>
        <taxon>Saurischia</taxon>
        <taxon>Theropoda</taxon>
        <taxon>Coelurosauria</taxon>
        <taxon>Aves</taxon>
        <taxon>Neognathae</taxon>
        <taxon>Galloanserae</taxon>
        <taxon>Anseriformes</taxon>
        <taxon>Anatidae</taxon>
        <taxon>Anatinae</taxon>
        <taxon>Anas</taxon>
    </lineage>
</organism>
<protein>
    <recommendedName>
        <fullName evidence="14">Phosvitin</fullName>
    </recommendedName>
</protein>
<feature type="compositionally biased region" description="Low complexity" evidence="8">
    <location>
        <begin position="1144"/>
        <end position="1177"/>
    </location>
</feature>
<dbReference type="SMART" id="SM01169">
    <property type="entry name" value="DUF1943"/>
    <property type="match status" value="1"/>
</dbReference>
<reference evidence="12" key="1">
    <citation type="submission" date="2019-08" db="EMBL/GenBank/DDBJ databases">
        <title>Three high-quality genomes provides insights into domestication of ducks.</title>
        <authorList>
            <person name="Hou Z.C."/>
            <person name="Zhu F."/>
            <person name="Yin Z.T."/>
            <person name="Zhang F."/>
        </authorList>
    </citation>
    <scope>NUCLEOTIDE SEQUENCE [LARGE SCALE GENOMIC DNA]</scope>
</reference>
<accession>A0A8B9TFP7</accession>
<name>A0A8B9TFP7_ANAPL</name>
<sequence>MRGLILTLLLTLVEPDFNENKVYTYNHESILLSGLPEKGLARAGIRIKSKVEISGIGPKLCLIRIHSIEAAEYNGIWPTSSFSRSLKLTQALTGQLSNPIKFEYSNGHVGNLMAPDSVSDDSLNIYRGILNMLELSMKKMQHSYSLQEAGIGGICNTTYAIQENKRANLVYVTKSKDLNSCEEKVQVVTGSAYAHPCQTCQQRNKNSQATATYNYKIKYARNEAVITQADVEEIHQFAPFNEITGGNVIVEARQKLALIDVQKNMAEVPPKEFQKRGSLQYQFGSELLQLPIHLFKIKDVESQIEESLQDLVETTYEQLSSDAPAKALKLMHLFRAANEENYESVWKRFSNRPAYRRYFLDILPAVASHRALRFLRHKMEKQELTNWEVAQSVLVALHSSTPTRDVMEEATLIMKKHCPRSSTVLGKVCHLSYASLCYKQCSSSDSCSECLQLLHGFAGEALSKSNTEEISLALKALGNVGHPASIKHIKKFLPGYAAGASDLPLKVHTTAVMALKNIGMRDPKMVQAITLEIFLNHRIHPRVRMLAAVVLLETKPGLPILMTLADAVLKEPSMQVASFIYSHLRALGRSTAPDLQVMASACRMAVRVLSPKFDRSGYQFSKVFRFSMFKEFLMSGLAAKYLVLNNAGSLIPTTAISHLRTHFLGRVVDPFEVGITVEGLQEVFAKGYSPDRDWETDYDFREILKTLSDWKALPSDKPFASGYLKIFGQELFFGGLDKNTIQNALQAWYGPDEKIPSIKRLISNLQSGIGRQWTKALLSSEIRHIVPTCVGFPMETSFYYSSVTKVAGNVQAQITPSPRSDFRLTELLQANIRLRSKMSLSMAKDMTFVIGINTNMIQAGLEAHTKINAHVPVNVIATVQMKEKSIKAEIPPCKEETNLFTVRSKTFAVTRNIEDLAASKMTPVLRPEAVPDIMKMSFDSDSASGETDNIRDRQSVEDVSSGNSFSFGHSSSQKERFVQSICSNASTFGLQVCIERKSVHAGFIKNVPLYYLVGEHALRMSLKPVYTEAPIEKIQVSIQAGHQAPAKMIRLVTFEDPETQASSSKEAVKRVKKILDETVDDQGIRKSRSSSSSASSTSGSAESTKSSPSSSNSDNRASQGGTQTNLKARQYKAKEKKFYPFGDSSSRQQQQQQQQHSSKSSSSNSSKGSSSSSSKASGIRHQAKKQSKTTSFPHASAAEGERSVREQKQKTQSSSSSSRSSSTGTTSSSESTGVSYHHSKYDRQGETKHVKSQFNSHSSYDLSTKWESHLPKVYRLRFRSAHTHWVGTLFNRMLSATSIHKLDCRLSSEYSEILKHRWLGVVFQRNFLGDVIPPGITIVAQAVRSDNRNQGYQATAYVRSDAAKVDVQLVVVQLAETNWKACADTVILPLKAQARLRWGKECRDYRIAAMATTGQLARKPAMQLKVQWGNLPSWIKKTSTTFMQYVPGAALMLGFSEAHQRNPSHEFIARAAATSPRTIDTVIKVPGVTLYYQGLRMPFTLPLGPSSSYNTQDITAWNVFPEIASQIAQEDQSTCEITGGNFKTFDHMSHTYSFNKSCNLIVAQDCTEHPRFIITTRKVDPQSFSREVHINTSSANITICPAANSSLLVACNEESVLLHSGDSEYEKGNIKIYKNGATVIVEAPTHGLKNVTFDGMILKVTVAAWMRGKTCGVCGNNDREKHNELLMPNHKLAHSSSAFVHSWVLLEETCSGGCKLQRSYVKLNRNPTIDGEESTCYSVDPVLKCMKDCTPIEKTSVKVGFHCFPKDTAVSLLEWQRSSDKKSASEDVVESVDADIDCTCTGDCS</sequence>
<dbReference type="PROSITE" id="PS51233">
    <property type="entry name" value="VWFD"/>
    <property type="match status" value="1"/>
</dbReference>
<dbReference type="Gene3D" id="2.20.90.10">
    <property type="entry name" value="Vitellinogen, beta-sheet shell domain"/>
    <property type="match status" value="1"/>
</dbReference>
<dbReference type="Gene3D" id="2.20.50.20">
    <property type="entry name" value="Lipovitellin. Chain A, domain 3"/>
    <property type="match status" value="2"/>
</dbReference>
<feature type="signal peptide" evidence="9">
    <location>
        <begin position="1"/>
        <end position="15"/>
    </location>
</feature>
<dbReference type="InterPro" id="IPR011030">
    <property type="entry name" value="Lipovitellin_superhlx_dom"/>
</dbReference>
<evidence type="ECO:0000256" key="2">
    <source>
        <dbReference type="ARBA" id="ARBA00022729"/>
    </source>
</evidence>
<evidence type="ECO:0000256" key="4">
    <source>
        <dbReference type="ARBA" id="ARBA00023157"/>
    </source>
</evidence>
<feature type="compositionally biased region" description="Low complexity" evidence="8">
    <location>
        <begin position="960"/>
        <end position="970"/>
    </location>
</feature>
<keyword evidence="1" id="KW-0597">Phosphoprotein</keyword>
<dbReference type="PROSITE" id="PS51211">
    <property type="entry name" value="VITELLOGENIN"/>
    <property type="match status" value="1"/>
</dbReference>
<dbReference type="Proteomes" id="UP000694400">
    <property type="component" value="Chromosome 8"/>
</dbReference>
<evidence type="ECO:0000313" key="13">
    <source>
        <dbReference type="Proteomes" id="UP000694400"/>
    </source>
</evidence>
<dbReference type="SMART" id="SM00638">
    <property type="entry name" value="LPD_N"/>
    <property type="match status" value="1"/>
</dbReference>
<dbReference type="InterPro" id="IPR037088">
    <property type="entry name" value="Vitellinogen_b-sht_shell_sf"/>
</dbReference>